<dbReference type="PROSITE" id="PS50850">
    <property type="entry name" value="MFS"/>
    <property type="match status" value="1"/>
</dbReference>
<name>A0ABR2VQI0_9FUNG</name>
<feature type="transmembrane region" description="Helical" evidence="2">
    <location>
        <begin position="375"/>
        <end position="396"/>
    </location>
</feature>
<dbReference type="InterPro" id="IPR036259">
    <property type="entry name" value="MFS_trans_sf"/>
</dbReference>
<feature type="transmembrane region" description="Helical" evidence="2">
    <location>
        <begin position="112"/>
        <end position="130"/>
    </location>
</feature>
<evidence type="ECO:0000259" key="3">
    <source>
        <dbReference type="PROSITE" id="PS50850"/>
    </source>
</evidence>
<feature type="transmembrane region" description="Helical" evidence="2">
    <location>
        <begin position="315"/>
        <end position="337"/>
    </location>
</feature>
<gene>
    <name evidence="4" type="ORF">K7432_013627</name>
</gene>
<comment type="subcellular location">
    <subcellularLocation>
        <location evidence="1">Membrane</location>
        <topology evidence="1">Multi-pass membrane protein</topology>
    </subcellularLocation>
</comment>
<evidence type="ECO:0000256" key="1">
    <source>
        <dbReference type="ARBA" id="ARBA00004141"/>
    </source>
</evidence>
<proteinExistence type="predicted"/>
<protein>
    <recommendedName>
        <fullName evidence="3">Major facilitator superfamily (MFS) profile domain-containing protein</fullName>
    </recommendedName>
</protein>
<feature type="transmembrane region" description="Helical" evidence="2">
    <location>
        <begin position="408"/>
        <end position="430"/>
    </location>
</feature>
<dbReference type="CDD" id="cd06174">
    <property type="entry name" value="MFS"/>
    <property type="match status" value="1"/>
</dbReference>
<dbReference type="SUPFAM" id="SSF103473">
    <property type="entry name" value="MFS general substrate transporter"/>
    <property type="match status" value="1"/>
</dbReference>
<keyword evidence="2" id="KW-0472">Membrane</keyword>
<dbReference type="Pfam" id="PF07690">
    <property type="entry name" value="MFS_1"/>
    <property type="match status" value="1"/>
</dbReference>
<feature type="transmembrane region" description="Helical" evidence="2">
    <location>
        <begin position="344"/>
        <end position="363"/>
    </location>
</feature>
<sequence length="481" mass="52677">MTDTKVEFDKAEVLDRAHEEQFEERTFLRIFSLRPHIKPINFIAFLLAVAFSICFVVYVGASQAFVLTDIIKVDSGNIGNITGSLGLYDEILSIIMVVLWGTLSDRIGRRPIYVLGFFLTSISILAFTTAREVYPGLLLLRLLFAAGSSACTSMMTAMLGDCLSNKRGRVTGVVGLFSGIGALFAVGVLLPLPARFTSLYNGDSEKAIKTSFYTVGGVVLCLSVFLWFTLPKDKDRASRRAEASKPKENMFILLKKGFLAGKDPRVALGYISSFVARADTVVVSTFISLWVAQYYLDNNLCESEGKASCPRAYNIASRLSGIAQACAIIGAPIFGILSDRLRRTTTTLIAGVFGIIGCFPFAFNKNPLTGINNFWAVLIGFGQIGMIVTSLILVNGPYVDEEIRGSVAGVYSFFGALAVMVVNKLGGWLFDEWMQGAPFVLLGICHAIIVAFALFTRLRENKLDATEHEMHNHRADEYSLN</sequence>
<feature type="transmembrane region" description="Helical" evidence="2">
    <location>
        <begin position="39"/>
        <end position="61"/>
    </location>
</feature>
<dbReference type="PANTHER" id="PTHR23524:SF1">
    <property type="entry name" value="MRH DOMAIN-CONTAINING PROTEIN-RELATED"/>
    <property type="match status" value="1"/>
</dbReference>
<dbReference type="Gene3D" id="1.20.1250.20">
    <property type="entry name" value="MFS general substrate transporter like domains"/>
    <property type="match status" value="2"/>
</dbReference>
<feature type="transmembrane region" description="Helical" evidence="2">
    <location>
        <begin position="170"/>
        <end position="192"/>
    </location>
</feature>
<feature type="transmembrane region" description="Helical" evidence="2">
    <location>
        <begin position="436"/>
        <end position="455"/>
    </location>
</feature>
<evidence type="ECO:0000313" key="5">
    <source>
        <dbReference type="Proteomes" id="UP001479436"/>
    </source>
</evidence>
<evidence type="ECO:0000256" key="2">
    <source>
        <dbReference type="SAM" id="Phobius"/>
    </source>
</evidence>
<dbReference type="EMBL" id="JASJQH010008254">
    <property type="protein sequence ID" value="KAK9694017.1"/>
    <property type="molecule type" value="Genomic_DNA"/>
</dbReference>
<feature type="transmembrane region" description="Helical" evidence="2">
    <location>
        <begin position="136"/>
        <end position="158"/>
    </location>
</feature>
<dbReference type="InterPro" id="IPR011701">
    <property type="entry name" value="MFS"/>
</dbReference>
<feature type="transmembrane region" description="Helical" evidence="2">
    <location>
        <begin position="274"/>
        <end position="295"/>
    </location>
</feature>
<feature type="transmembrane region" description="Helical" evidence="2">
    <location>
        <begin position="81"/>
        <end position="100"/>
    </location>
</feature>
<dbReference type="Proteomes" id="UP001479436">
    <property type="component" value="Unassembled WGS sequence"/>
</dbReference>
<feature type="transmembrane region" description="Helical" evidence="2">
    <location>
        <begin position="212"/>
        <end position="230"/>
    </location>
</feature>
<dbReference type="PANTHER" id="PTHR23524">
    <property type="entry name" value="TRANSPORTER, PUTATIVE (AFU_ORTHOLOGUE AFUA_8G04850)-RELATED"/>
    <property type="match status" value="1"/>
</dbReference>
<keyword evidence="5" id="KW-1185">Reference proteome</keyword>
<organism evidence="4 5">
    <name type="scientific">Basidiobolus ranarum</name>
    <dbReference type="NCBI Taxonomy" id="34480"/>
    <lineage>
        <taxon>Eukaryota</taxon>
        <taxon>Fungi</taxon>
        <taxon>Fungi incertae sedis</taxon>
        <taxon>Zoopagomycota</taxon>
        <taxon>Entomophthoromycotina</taxon>
        <taxon>Basidiobolomycetes</taxon>
        <taxon>Basidiobolales</taxon>
        <taxon>Basidiobolaceae</taxon>
        <taxon>Basidiobolus</taxon>
    </lineage>
</organism>
<accession>A0ABR2VQI0</accession>
<evidence type="ECO:0000313" key="4">
    <source>
        <dbReference type="EMBL" id="KAK9694017.1"/>
    </source>
</evidence>
<reference evidence="4 5" key="1">
    <citation type="submission" date="2023-04" db="EMBL/GenBank/DDBJ databases">
        <title>Genome of Basidiobolus ranarum AG-B5.</title>
        <authorList>
            <person name="Stajich J.E."/>
            <person name="Carter-House D."/>
            <person name="Gryganskyi A."/>
        </authorList>
    </citation>
    <scope>NUCLEOTIDE SEQUENCE [LARGE SCALE GENOMIC DNA]</scope>
    <source>
        <strain evidence="4 5">AG-B5</strain>
    </source>
</reference>
<dbReference type="InterPro" id="IPR020846">
    <property type="entry name" value="MFS_dom"/>
</dbReference>
<comment type="caution">
    <text evidence="4">The sequence shown here is derived from an EMBL/GenBank/DDBJ whole genome shotgun (WGS) entry which is preliminary data.</text>
</comment>
<keyword evidence="2" id="KW-0812">Transmembrane</keyword>
<keyword evidence="2" id="KW-1133">Transmembrane helix</keyword>
<feature type="domain" description="Major facilitator superfamily (MFS) profile" evidence="3">
    <location>
        <begin position="40"/>
        <end position="461"/>
    </location>
</feature>